<dbReference type="KEGG" id="fil:BN1229_v1_3364"/>
<dbReference type="KEGG" id="fiy:BN1229_v1_2558"/>
<organism evidence="1 2">
    <name type="scientific">Candidatus Filomicrobium marinum</name>
    <dbReference type="NCBI Taxonomy" id="1608628"/>
    <lineage>
        <taxon>Bacteria</taxon>
        <taxon>Pseudomonadati</taxon>
        <taxon>Pseudomonadota</taxon>
        <taxon>Alphaproteobacteria</taxon>
        <taxon>Hyphomicrobiales</taxon>
        <taxon>Hyphomicrobiaceae</taxon>
        <taxon>Filomicrobium</taxon>
    </lineage>
</organism>
<evidence type="ECO:0000313" key="1">
    <source>
        <dbReference type="EMBL" id="CPR20321.1"/>
    </source>
</evidence>
<dbReference type="AlphaFoldDB" id="A0A0D6JHJ2"/>
<reference evidence="2" key="1">
    <citation type="submission" date="2015-02" db="EMBL/GenBank/DDBJ databases">
        <authorList>
            <person name="Chooi Y.-H."/>
        </authorList>
    </citation>
    <scope>NUCLEOTIDE SEQUENCE [LARGE SCALE GENOMIC DNA]</scope>
    <source>
        <strain evidence="2">strain Y</strain>
    </source>
</reference>
<accession>A0A0D6JHJ2</accession>
<sequence>MRRVYRFLPTNVENIMCIGAQGQDLFGLFLVLRRSEKSNLHCNTIVAAGRELMVCLKL</sequence>
<protein>
    <submittedName>
        <fullName evidence="1">Uncharacterized protein</fullName>
    </submittedName>
</protein>
<name>A0A0D6JHJ2_9HYPH</name>
<evidence type="ECO:0000313" key="2">
    <source>
        <dbReference type="Proteomes" id="UP000033187"/>
    </source>
</evidence>
<dbReference type="EMBL" id="LN829119">
    <property type="protein sequence ID" value="CPR20321.1"/>
    <property type="molecule type" value="Genomic_DNA"/>
</dbReference>
<gene>
    <name evidence="1" type="ORF">YBN1229_v1_2558</name>
</gene>
<keyword evidence="2" id="KW-1185">Reference proteome</keyword>
<proteinExistence type="predicted"/>
<dbReference type="Proteomes" id="UP000033187">
    <property type="component" value="Chromosome 1"/>
</dbReference>